<protein>
    <submittedName>
        <fullName evidence="1">Uncharacterized protein</fullName>
    </submittedName>
</protein>
<dbReference type="Proteomes" id="UP000053593">
    <property type="component" value="Unassembled WGS sequence"/>
</dbReference>
<organism evidence="1 2">
    <name type="scientific">Collybiopsis luxurians FD-317 M1</name>
    <dbReference type="NCBI Taxonomy" id="944289"/>
    <lineage>
        <taxon>Eukaryota</taxon>
        <taxon>Fungi</taxon>
        <taxon>Dikarya</taxon>
        <taxon>Basidiomycota</taxon>
        <taxon>Agaricomycotina</taxon>
        <taxon>Agaricomycetes</taxon>
        <taxon>Agaricomycetidae</taxon>
        <taxon>Agaricales</taxon>
        <taxon>Marasmiineae</taxon>
        <taxon>Omphalotaceae</taxon>
        <taxon>Collybiopsis</taxon>
        <taxon>Collybiopsis luxurians</taxon>
    </lineage>
</organism>
<sequence length="70" mass="7957">MKPNRLKDFLLVMSAWFRVAGPVERVENKKRRCSNLLNLPTRCYFQIDAYPSFDLADEEGGPADIPISVG</sequence>
<proteinExistence type="predicted"/>
<gene>
    <name evidence="1" type="ORF">GYMLUDRAFT_677451</name>
</gene>
<evidence type="ECO:0000313" key="1">
    <source>
        <dbReference type="EMBL" id="KIK59327.1"/>
    </source>
</evidence>
<dbReference type="HOGENOM" id="CLU_2758037_0_0_1"/>
<accession>A0A0D0CLA0</accession>
<dbReference type="AlphaFoldDB" id="A0A0D0CLA0"/>
<name>A0A0D0CLA0_9AGAR</name>
<keyword evidence="2" id="KW-1185">Reference proteome</keyword>
<dbReference type="EMBL" id="KN834780">
    <property type="protein sequence ID" value="KIK59327.1"/>
    <property type="molecule type" value="Genomic_DNA"/>
</dbReference>
<reference evidence="1 2" key="1">
    <citation type="submission" date="2014-04" db="EMBL/GenBank/DDBJ databases">
        <title>Evolutionary Origins and Diversification of the Mycorrhizal Mutualists.</title>
        <authorList>
            <consortium name="DOE Joint Genome Institute"/>
            <consortium name="Mycorrhizal Genomics Consortium"/>
            <person name="Kohler A."/>
            <person name="Kuo A."/>
            <person name="Nagy L.G."/>
            <person name="Floudas D."/>
            <person name="Copeland A."/>
            <person name="Barry K.W."/>
            <person name="Cichocki N."/>
            <person name="Veneault-Fourrey C."/>
            <person name="LaButti K."/>
            <person name="Lindquist E.A."/>
            <person name="Lipzen A."/>
            <person name="Lundell T."/>
            <person name="Morin E."/>
            <person name="Murat C."/>
            <person name="Riley R."/>
            <person name="Ohm R."/>
            <person name="Sun H."/>
            <person name="Tunlid A."/>
            <person name="Henrissat B."/>
            <person name="Grigoriev I.V."/>
            <person name="Hibbett D.S."/>
            <person name="Martin F."/>
        </authorList>
    </citation>
    <scope>NUCLEOTIDE SEQUENCE [LARGE SCALE GENOMIC DNA]</scope>
    <source>
        <strain evidence="1 2">FD-317 M1</strain>
    </source>
</reference>
<evidence type="ECO:0000313" key="2">
    <source>
        <dbReference type="Proteomes" id="UP000053593"/>
    </source>
</evidence>